<dbReference type="Pfam" id="PF05408">
    <property type="entry name" value="Peptidase_C28"/>
    <property type="match status" value="1"/>
</dbReference>
<dbReference type="Gene3D" id="2.60.120.20">
    <property type="match status" value="3"/>
</dbReference>
<dbReference type="InterPro" id="IPR043128">
    <property type="entry name" value="Rev_trsase/Diguanyl_cyclase"/>
</dbReference>
<dbReference type="PRINTS" id="PR01542">
    <property type="entry name" value="FMDVP1COAT"/>
</dbReference>
<evidence type="ECO:0000256" key="33">
    <source>
        <dbReference type="ARBA" id="ARBA00022807"/>
    </source>
</evidence>
<keyword evidence="16" id="KW-1036">Host cytoplasmic vesicle</keyword>
<comment type="subunit">
    <text evidence="52">Interacts with RNA-dependent RNA polymerase; this interaction allows 3B-2 to act as a primer.</text>
</comment>
<dbReference type="GO" id="GO:0006508">
    <property type="term" value="P:proteolysis"/>
    <property type="evidence" value="ECO:0007669"/>
    <property type="project" value="UniProtKB-KW"/>
</dbReference>
<keyword evidence="25" id="KW-0808">Transferase</keyword>
<evidence type="ECO:0000259" key="66">
    <source>
        <dbReference type="PROSITE" id="PS51874"/>
    </source>
</evidence>
<keyword evidence="35" id="KW-0946">Virion</keyword>
<evidence type="ECO:0000256" key="15">
    <source>
        <dbReference type="ARBA" id="ARBA00022484"/>
    </source>
</evidence>
<dbReference type="PRINTS" id="PR00918">
    <property type="entry name" value="CALICVIRUSNS"/>
</dbReference>
<dbReference type="GO" id="GO:0042025">
    <property type="term" value="C:host cell nucleus"/>
    <property type="evidence" value="ECO:0007669"/>
    <property type="project" value="UniProtKB-SubCell"/>
</dbReference>
<evidence type="ECO:0000256" key="30">
    <source>
        <dbReference type="ARBA" id="ARBA00022801"/>
    </source>
</evidence>
<evidence type="ECO:0000256" key="6">
    <source>
        <dbReference type="ARBA" id="ARBA00004047"/>
    </source>
</evidence>
<evidence type="ECO:0000256" key="41">
    <source>
        <dbReference type="ARBA" id="ARBA00023065"/>
    </source>
</evidence>
<dbReference type="FunFam" id="1.20.960.20:FF:000002">
    <property type="entry name" value="Genome polyprotein"/>
    <property type="match status" value="1"/>
</dbReference>
<keyword evidence="45" id="KW-1035">Host cytoplasm</keyword>
<dbReference type="InterPro" id="IPR009003">
    <property type="entry name" value="Peptidase_S1_PA"/>
</dbReference>
<dbReference type="FunFam" id="2.40.10.10:FF:000108">
    <property type="entry name" value="Genome polyprotein"/>
    <property type="match status" value="1"/>
</dbReference>
<evidence type="ECO:0000259" key="64">
    <source>
        <dbReference type="PROSITE" id="PS50507"/>
    </source>
</evidence>
<dbReference type="GO" id="GO:0004197">
    <property type="term" value="F:cysteine-type endopeptidase activity"/>
    <property type="evidence" value="ECO:0007669"/>
    <property type="project" value="InterPro"/>
</dbReference>
<keyword evidence="24" id="KW-0645">Protease</keyword>
<evidence type="ECO:0000256" key="21">
    <source>
        <dbReference type="ARBA" id="ARBA00022570"/>
    </source>
</evidence>
<evidence type="ECO:0000256" key="34">
    <source>
        <dbReference type="ARBA" id="ARBA00022840"/>
    </source>
</evidence>
<evidence type="ECO:0000256" key="45">
    <source>
        <dbReference type="ARBA" id="ARBA00023200"/>
    </source>
</evidence>
<dbReference type="GO" id="GO:0034220">
    <property type="term" value="P:monoatomic ion transmembrane transport"/>
    <property type="evidence" value="ECO:0007669"/>
    <property type="project" value="UniProtKB-KW"/>
</dbReference>
<evidence type="ECO:0000256" key="38">
    <source>
        <dbReference type="ARBA" id="ARBA00022890"/>
    </source>
</evidence>
<comment type="function">
    <text evidence="50">Lies on the inner surface of the capsid shell. After binding to the host receptor, the capsid undergoes conformational changes. Capsid protein VP4 is released, capsid protein VP1 N-terminus is externalized, and together, they shape a pore in the host membrane through which the viral genome is translocated into the host cell cytoplasm. After genome has been released, the channel shrinks.</text>
</comment>
<evidence type="ECO:0000259" key="67">
    <source>
        <dbReference type="PROSITE" id="PS51887"/>
    </source>
</evidence>
<comment type="function">
    <text evidence="6">Cysteine protease that generates mature viral proteins from the precursor polyprotein. In addition to its proteolytic activity, binds to viral RNA and thus influences viral genome replication. RNA and substrate bind cooperatively to the protease.</text>
</comment>
<dbReference type="InterPro" id="IPR001676">
    <property type="entry name" value="Picornavirus_capsid"/>
</dbReference>
<keyword evidence="20" id="KW-1048">Host nucleus</keyword>
<dbReference type="Proteomes" id="UP000180787">
    <property type="component" value="Genome"/>
</dbReference>
<evidence type="ECO:0000259" key="65">
    <source>
        <dbReference type="PROSITE" id="PS51218"/>
    </source>
</evidence>
<dbReference type="GO" id="GO:0039525">
    <property type="term" value="P:symbiont-mediated perturbation of host chromatin organization"/>
    <property type="evidence" value="ECO:0007669"/>
    <property type="project" value="UniProtKB-KW"/>
</dbReference>
<evidence type="ECO:0000256" key="58">
    <source>
        <dbReference type="ARBA" id="ARBA00046767"/>
    </source>
</evidence>
<evidence type="ECO:0000256" key="62">
    <source>
        <dbReference type="ARBA" id="ARBA00054200"/>
    </source>
</evidence>
<evidence type="ECO:0000256" key="53">
    <source>
        <dbReference type="ARBA" id="ARBA00044964"/>
    </source>
</evidence>
<dbReference type="Gene3D" id="2.40.10.10">
    <property type="entry name" value="Trypsin-like serine proteases"/>
    <property type="match status" value="2"/>
</dbReference>
<keyword evidence="18" id="KW-0597">Phosphoprotein</keyword>
<dbReference type="InterPro" id="IPR000605">
    <property type="entry name" value="Helicase_SF3_ssDNA/RNA_vir"/>
</dbReference>
<dbReference type="GO" id="GO:0075512">
    <property type="term" value="P:clathrin-dependent endocytosis of virus by host cell"/>
    <property type="evidence" value="ECO:0007669"/>
    <property type="project" value="UniProtKB-KW"/>
</dbReference>
<evidence type="ECO:0000256" key="40">
    <source>
        <dbReference type="ARBA" id="ARBA00023039"/>
    </source>
</evidence>
<dbReference type="GO" id="GO:0019082">
    <property type="term" value="P:viral protein processing"/>
    <property type="evidence" value="ECO:0007669"/>
    <property type="project" value="InterPro"/>
</dbReference>
<dbReference type="Pfam" id="PF00548">
    <property type="entry name" value="Peptidase_C3"/>
    <property type="match status" value="1"/>
</dbReference>
<proteinExistence type="inferred from homology"/>
<keyword evidence="28" id="KW-0519">Myristate</keyword>
<evidence type="ECO:0000256" key="11">
    <source>
        <dbReference type="ARBA" id="ARBA00008303"/>
    </source>
</evidence>
<feature type="compositionally biased region" description="Polar residues" evidence="63">
    <location>
        <begin position="238"/>
        <end position="251"/>
    </location>
</feature>
<evidence type="ECO:0000256" key="7">
    <source>
        <dbReference type="ARBA" id="ARBA00004147"/>
    </source>
</evidence>
<evidence type="ECO:0000256" key="10">
    <source>
        <dbReference type="ARBA" id="ARBA00004625"/>
    </source>
</evidence>
<dbReference type="InterPro" id="IPR014759">
    <property type="entry name" value="Helicase_SF3_ssRNA_vir"/>
</dbReference>
<dbReference type="SUPFAM" id="SSF56672">
    <property type="entry name" value="DNA/RNA polymerases"/>
    <property type="match status" value="1"/>
</dbReference>
<comment type="similarity">
    <text evidence="11">Belongs to the picornaviruses polyprotein family.</text>
</comment>
<evidence type="ECO:0000256" key="32">
    <source>
        <dbReference type="ARBA" id="ARBA00022806"/>
    </source>
</evidence>
<evidence type="ECO:0000256" key="1">
    <source>
        <dbReference type="ARBA" id="ARBA00001868"/>
    </source>
</evidence>
<evidence type="ECO:0000256" key="51">
    <source>
        <dbReference type="ARBA" id="ARBA00044962"/>
    </source>
</evidence>
<feature type="compositionally biased region" description="Basic and acidic residues" evidence="63">
    <location>
        <begin position="1545"/>
        <end position="1559"/>
    </location>
</feature>
<dbReference type="GO" id="GO:0039694">
    <property type="term" value="P:viral RNA genome replication"/>
    <property type="evidence" value="ECO:0007669"/>
    <property type="project" value="InterPro"/>
</dbReference>
<dbReference type="PROSITE" id="PS51887">
    <property type="entry name" value="APHTHOVIRUS_LPRO"/>
    <property type="match status" value="1"/>
</dbReference>
<dbReference type="FunFam" id="3.30.70.270:FF:000031">
    <property type="entry name" value="Genome polyprotein"/>
    <property type="match status" value="1"/>
</dbReference>
<evidence type="ECO:0000256" key="43">
    <source>
        <dbReference type="ARBA" id="ARBA00023157"/>
    </source>
</evidence>
<comment type="subunit">
    <text evidence="57">Homohexamer. Interacts with host VIM. Interacts with host BECN1.</text>
</comment>
<evidence type="ECO:0000256" key="55">
    <source>
        <dbReference type="ARBA" id="ARBA00046088"/>
    </source>
</evidence>
<comment type="subunit">
    <text evidence="12">Forms homooligomers.</text>
</comment>
<dbReference type="EMBL" id="AJ007572">
    <property type="protein sequence ID" value="CAA07561.1"/>
    <property type="molecule type" value="Genomic_RNA"/>
</dbReference>
<evidence type="ECO:0000256" key="27">
    <source>
        <dbReference type="ARBA" id="ARBA00022706"/>
    </source>
</evidence>
<evidence type="ECO:0000256" key="59">
    <source>
        <dbReference type="ARBA" id="ARBA00047153"/>
    </source>
</evidence>
<dbReference type="GO" id="GO:0005198">
    <property type="term" value="F:structural molecule activity"/>
    <property type="evidence" value="ECO:0007669"/>
    <property type="project" value="InterPro"/>
</dbReference>
<evidence type="ECO:0000256" key="5">
    <source>
        <dbReference type="ARBA" id="ARBA00004027"/>
    </source>
</evidence>
<sequence length="2328" mass="258124">MDTTDCFIALVHAIREIKTLFFSRHTGKMEFTLYNGEKKTFYSRPNNHDNCWLNTILQLFRYVDEPFFDWVYNSPENLTLSAIKQLEELTGLELREGGPPALVIWNIKHLLHTGIGTASRPSEVCMVDGTDMCLADFHAGIFLKGQEHAVFACVTSDGWYAIDDEDFYPWTPDPSDVLVFVPYDQEPLNGGWKANVQRKLKGAGQSSPATGSQNQSGNTGSIINNYYMQQYQNSMDTQLGDNAISGGSNEGSTDTTSTHTNNTQNNDWFSKLASSAFSGLFGALLADKKTEETTLLEDRILTTRNGHTTSTTQSSVGVTYGYATVEDNTSGPNTSGLETRVHQAERFFKMKLFDWVPSQEFGHMHKVVLPTDPKGVYGGLVKSYAYMRNGWDVEVTAVGNQFNGGCLLVALVPEAGDISDREKYQLTLYPHQFINPRTNMTAHITVPYVGVNRYDQYKQHRPWTLVVMVVAPLTVNTSGAQQIKVYANIAPTNVHVAGELPSKEGIFPVACTAGYGNMVTTDPKTADPAYGKVYNPPRTALPGRFTNYLDVAEACPTLLMFENVPYVSTRTDGQRLLAKFDVSLAAKHMSNTYLAGLAQYYTQYAGTINLHFMFTGPTDAKARYMVAYVPPGMEAPDNPEEAAHCIHAEWDTGLNSKFTFSIPYISAADYAYTASSEAETTSVQGWVCVYQITHGKADADALVVSASAGKDFELRLPVDARPQTTATGESADPVTTTVENYGGETQIQRRHHTDVAFVLDRFVKVQVSGNQHTLDVMQAHKNSIVGALLRAATYYFSDLEIAVTHTGKLTWVPNGAPVSALDNTTNPTAYHKRPLTRLALPYTAPHRVLATTYTGTTAYSAGVRRGDLAHLAAAHARHLPTSFNFGAVKAETITELLVRMKRAELYCPRPVLPVQPSGDRYKQPLIAPAKQLLNFDLLKLAGDVESNPGPFFFSDVRSNFSKLVETINQMQEDMSTKHGPDFSRLVSAFEELATGVKAIRAGLDDAKPWYKLIKLLSRLSCMAAVAARSKDPVLVAIMLADTGLEILDSTFVVKKISDSLSSLFHVPAPVFSFGAPILLAGLVKVASSFFRSTPEELERAEKQLKARDINDIFAILKNGEWLVKLILAIRDWIKAWIASEEKFVTMTDLVPGILEKQRDLNDPSKYKEAKEWLDNARQACLKSGNVHIANLCKVVAPAPSKSRPEPVVVCLRGKSGQGKSFLANVLAQAISTHFTGRTDSVWYCPPDPDHFDGYNQQTVVVMDDLGQNPDGKDFKYFAQMVSTTGFIPPMASLEDKGKPFNSKVIIATTNLYSGFTPRTMVCPDALNRRFHFDIDVSAKDGYKINNKLDIIKALEDTHTNPVAMFQYDCALLNGMAVEMKRMQQDMFKPQPPLQNVYQLVQEVIDRVELHEKVSAHLIFKQISIPSQKSVLYFLIEKGQHEAAIEFFEGMVHDSIKEELRPLIQQTSLVKRAFKRLKENFEIVALCLTLLANIVIMIRETRKRQKMVDDAVNEYIEKANITTDDKTLDEAEKNPLETSGASTVGFREKTLPGHKARDDVNSEPACPDTEQPQAEGPYAGPLERQKPLKVRAKLPQQEGPYAGPLERQKPLKVKAKAPVVKEGPYEGPVKKPVALKVKAKNLIVTESGAPPTDLQKMVMGNTKPVELILDGKTVAICCATGVFGTAYLVPRHLFAEKYDKIMLDGRALTNSDYRVFEFEIKVKGQDMLSDAALMVLHRGNRVRDITKHFRDTARMKKGTPVVGVINNADVGRLIFSGEALTYKDIVVCMDGDTMPGLFAYRAATKAGYCGGAVLAKDGADTFIVGTHSAGGNGVGYCSCVSRSMLQKMKAHVDPEPHHEGLIVDTRDVEERVHVMRKTKLAPTVAHGVFNPEFGPAVLSNKDPRLNEGVVLDEVIFSKHKGDTKMSEEDKALFRRCAADYASRLHSVLGTANAPLSIYEAIKGVDGLDAMEPDTAPGLPWALQGKRRGALIDFENGTVGPEVEAALKLMENREYKFACQTFLKDEIRPMEKVRAGKTRIVDVLPVEHILYTRMMIGRFCAQMHSNNGPQIGSAVGCNPDVDWQRFGTHFAQYKNVWDVDYSAFDANHCSDAMNIMFEEVFRTEFGFHPNAEWILKTLVNTEHAYENKRITVEGGMPSGCSATSIINTILNNIYVLYALRRHYEGVELDTYTMISYGDDIVVASDYDLDFEALKPHFKSLGQTITPADKSDKGFVLGHSITDVTFLKRHFHMDYGTGFYKPVMASKTLEAILSFARRGTIQEKLISVAGLAVHSGPDEYRRLFEPFQGLFEIPSYRSLYLRWVNAVCGDV</sequence>
<dbReference type="GO" id="GO:0039618">
    <property type="term" value="C:T=pseudo3 icosahedral viral capsid"/>
    <property type="evidence" value="ECO:0007669"/>
    <property type="project" value="UniProtKB-KW"/>
</dbReference>
<dbReference type="InterPro" id="IPR000199">
    <property type="entry name" value="Peptidase_C3A/C3B_picornavir"/>
</dbReference>
<dbReference type="FunFam" id="2.60.120.20:FF:000006">
    <property type="entry name" value="Genome polyprotein"/>
    <property type="match status" value="1"/>
</dbReference>
<comment type="function">
    <text evidence="3">Mediates self-processing of the polyprotein by a translational effect termed 'ribosome skipping'. Mechanistically, 2A-mediated cleavage occurs between the C-terminal glycine and the proline of the downstream protein 2B. In the case of foot-and-mouth disease virus, the 2A oligopeptide is post-translationally 'trimmed' from the C-terminus of the upstream protein 1D by 3C proteinase.</text>
</comment>
<feature type="domain" description="SF3 helicase" evidence="65">
    <location>
        <begin position="1185"/>
        <end position="1349"/>
    </location>
</feature>
<evidence type="ECO:0000256" key="29">
    <source>
        <dbReference type="ARBA" id="ARBA00022741"/>
    </source>
</evidence>
<dbReference type="Gene3D" id="3.30.70.270">
    <property type="match status" value="2"/>
</dbReference>
<dbReference type="GO" id="GO:0015267">
    <property type="term" value="F:channel activity"/>
    <property type="evidence" value="ECO:0007669"/>
    <property type="project" value="UniProtKB-KW"/>
</dbReference>
<dbReference type="SUPFAM" id="SSF52540">
    <property type="entry name" value="P-loop containing nucleoside triphosphate hydrolases"/>
    <property type="match status" value="1"/>
</dbReference>
<keyword evidence="37" id="KW-1043">Host membrane</keyword>
<feature type="compositionally biased region" description="Polar residues" evidence="63">
    <location>
        <begin position="204"/>
        <end position="218"/>
    </location>
</feature>
<dbReference type="InterPro" id="IPR037080">
    <property type="entry name" value="Capsid_VP4_sf_Picornavirus"/>
</dbReference>
<comment type="subunit">
    <text evidence="51">Interacts with RNA-dependent RNA polymerase; this interaction allows 3B-3 to act as a primer.</text>
</comment>
<evidence type="ECO:0000256" key="49">
    <source>
        <dbReference type="ARBA" id="ARBA00023330"/>
    </source>
</evidence>
<evidence type="ECO:0000256" key="12">
    <source>
        <dbReference type="ARBA" id="ARBA00011175"/>
    </source>
</evidence>
<feature type="compositionally biased region" description="Low complexity" evidence="63">
    <location>
        <begin position="252"/>
        <end position="262"/>
    </location>
</feature>
<dbReference type="CDD" id="cd00205">
    <property type="entry name" value="rhv_like"/>
    <property type="match status" value="3"/>
</dbReference>
<evidence type="ECO:0000256" key="4">
    <source>
        <dbReference type="ARBA" id="ARBA00003578"/>
    </source>
</evidence>
<keyword evidence="49" id="KW-1122">Modulation of host chromatin by virus</keyword>
<evidence type="ECO:0000256" key="26">
    <source>
        <dbReference type="ARBA" id="ARBA00022695"/>
    </source>
</evidence>
<keyword evidence="30" id="KW-0378">Hydrolase</keyword>
<dbReference type="InterPro" id="IPR043502">
    <property type="entry name" value="DNA/RNA_pol_sf"/>
</dbReference>
<dbReference type="Gene3D" id="1.20.960.20">
    <property type="match status" value="1"/>
</dbReference>
<dbReference type="GO" id="GO:0044167">
    <property type="term" value="C:host cell endoplasmic reticulum membrane"/>
    <property type="evidence" value="ECO:0007669"/>
    <property type="project" value="UniProtKB-SubCell"/>
</dbReference>
<comment type="function">
    <text evidence="5">RNA-directed RNA polymerase 3D-POL replicates genomic and antigenomic RNA by recognizing replications specific signals. Covalently attaches UMP to a tyrosine of VPg, which is used to prime RNA synthesis. The positive stranded RNA genome is first replicated at virus induced membranous vesicles, creating a dsRNA genomic replication form. This dsRNA is then used as template to synthesize positive stranded RNA genomes. ss(+)RNA genomes are either translated, replicated or encapsidated.</text>
</comment>
<keyword evidence="23" id="KW-1162">Viral penetration into host cytoplasm</keyword>
<evidence type="ECO:0000256" key="37">
    <source>
        <dbReference type="ARBA" id="ARBA00022870"/>
    </source>
</evidence>
<dbReference type="GO" id="GO:0006351">
    <property type="term" value="P:DNA-templated transcription"/>
    <property type="evidence" value="ECO:0007669"/>
    <property type="project" value="InterPro"/>
</dbReference>
<dbReference type="InterPro" id="IPR043504">
    <property type="entry name" value="Peptidase_S1_PA_chymotrypsin"/>
</dbReference>
<keyword evidence="36" id="KW-0810">Translation regulation</keyword>
<evidence type="ECO:0000256" key="61">
    <source>
        <dbReference type="ARBA" id="ARBA00049974"/>
    </source>
</evidence>
<evidence type="ECO:0000256" key="14">
    <source>
        <dbReference type="ARBA" id="ARBA00022448"/>
    </source>
</evidence>
<dbReference type="InterPro" id="IPR004080">
    <property type="entry name" value="FMDV_VP1_coat"/>
</dbReference>
<comment type="function">
    <text evidence="62">Forms an icosahedral capsid of pseudo T=3 symmetry with capsid proteins VP0 and VP3. The capsid is composed of 60 copies of each capsid protein organized in the form of twelve pentamers and encloses the viral positive strand RNA genome. Upon acidifcation in the endosome, dissociates into pentamers.</text>
</comment>
<dbReference type="SUPFAM" id="SSF50494">
    <property type="entry name" value="Trypsin-like serine proteases"/>
    <property type="match status" value="1"/>
</dbReference>
<comment type="catalytic activity">
    <reaction evidence="60">
        <text>a ribonucleoside 5'-triphosphate + H2O = a ribonucleoside 5'-diphosphate + phosphate + H(+)</text>
        <dbReference type="Rhea" id="RHEA:23680"/>
        <dbReference type="ChEBI" id="CHEBI:15377"/>
        <dbReference type="ChEBI" id="CHEBI:15378"/>
        <dbReference type="ChEBI" id="CHEBI:43474"/>
        <dbReference type="ChEBI" id="CHEBI:57930"/>
        <dbReference type="ChEBI" id="CHEBI:61557"/>
        <dbReference type="EC" id="3.6.1.15"/>
    </reaction>
</comment>
<dbReference type="InterPro" id="IPR027417">
    <property type="entry name" value="P-loop_NTPase"/>
</dbReference>
<evidence type="ECO:0000256" key="36">
    <source>
        <dbReference type="ARBA" id="ARBA00022845"/>
    </source>
</evidence>
<keyword evidence="38" id="KW-1164">Virus endocytosis by host</keyword>
<feature type="domain" description="Peptidase C28" evidence="67">
    <location>
        <begin position="29"/>
        <end position="182"/>
    </location>
</feature>
<evidence type="ECO:0000256" key="39">
    <source>
        <dbReference type="ARBA" id="ARBA00022953"/>
    </source>
</evidence>
<dbReference type="GO" id="GO:0044162">
    <property type="term" value="C:host cell cytoplasmic vesicle membrane"/>
    <property type="evidence" value="ECO:0007669"/>
    <property type="project" value="UniProtKB-SubCell"/>
</dbReference>
<keyword evidence="31" id="KW-1161">Viral attachment to host cell</keyword>
<dbReference type="FunFam" id="2.60.120.20:FF:000005">
    <property type="entry name" value="Genome polyprotein"/>
    <property type="match status" value="1"/>
</dbReference>
<comment type="subunit">
    <text evidence="58">Interacts with host DCTN3.</text>
</comment>
<evidence type="ECO:0000256" key="23">
    <source>
        <dbReference type="ARBA" id="ARBA00022595"/>
    </source>
</evidence>
<feature type="region of interest" description="Disordered" evidence="63">
    <location>
        <begin position="1525"/>
        <end position="1580"/>
    </location>
</feature>
<comment type="subunit">
    <text evidence="56">Interacts (via R-G-D motif) with host ITGAV/ITGB6. Interacts with host MAVS; this interaction inhibits binding of host TRAF3 to MAVS, thereby suppressing interferon-mediated responses.</text>
</comment>
<evidence type="ECO:0000256" key="22">
    <source>
        <dbReference type="ARBA" id="ARBA00022581"/>
    </source>
</evidence>
<evidence type="ECO:0000256" key="20">
    <source>
        <dbReference type="ARBA" id="ARBA00022562"/>
    </source>
</evidence>
<evidence type="ECO:0000256" key="18">
    <source>
        <dbReference type="ARBA" id="ARBA00022553"/>
    </source>
</evidence>
<dbReference type="GO" id="GO:0003968">
    <property type="term" value="F:RNA-directed RNA polymerase activity"/>
    <property type="evidence" value="ECO:0007669"/>
    <property type="project" value="UniProtKB-KW"/>
</dbReference>
<evidence type="ECO:0000256" key="57">
    <source>
        <dbReference type="ARBA" id="ARBA00046581"/>
    </source>
</evidence>
<dbReference type="SUPFAM" id="SSF88633">
    <property type="entry name" value="Positive stranded ssRNA viruses"/>
    <property type="match status" value="2"/>
</dbReference>
<keyword evidence="34" id="KW-0067">ATP-binding</keyword>
<protein>
    <recommendedName>
        <fullName evidence="13">Genome polyprotein</fullName>
    </recommendedName>
</protein>
<dbReference type="InterPro" id="IPR038765">
    <property type="entry name" value="Papain-like_cys_pep_sf"/>
</dbReference>
<dbReference type="InterPro" id="IPR033703">
    <property type="entry name" value="Rhv-like"/>
</dbReference>
<evidence type="ECO:0000256" key="63">
    <source>
        <dbReference type="SAM" id="MobiDB-lite"/>
    </source>
</evidence>
<evidence type="ECO:0000256" key="52">
    <source>
        <dbReference type="ARBA" id="ARBA00044963"/>
    </source>
</evidence>
<keyword evidence="21" id="KW-1165">Clathrin-mediated endocytosis of virus by host</keyword>
<name>Q9YJX0_9PICO</name>
<evidence type="ECO:0000256" key="9">
    <source>
        <dbReference type="ARBA" id="ARBA00004328"/>
    </source>
</evidence>
<evidence type="ECO:0000256" key="47">
    <source>
        <dbReference type="ARBA" id="ARBA00023296"/>
    </source>
</evidence>
<keyword evidence="32" id="KW-0347">Helicase</keyword>
<evidence type="ECO:0000313" key="69">
    <source>
        <dbReference type="Proteomes" id="UP000180787"/>
    </source>
</evidence>
<dbReference type="InterPro" id="IPR044067">
    <property type="entry name" value="PCV_3C_PRO"/>
</dbReference>
<evidence type="ECO:0000256" key="28">
    <source>
        <dbReference type="ARBA" id="ARBA00022707"/>
    </source>
</evidence>
<comment type="function">
    <text evidence="4">Associates with and induces structural rearrangements of intracellular membranes. Triggers host autophagy by interacting with host BECN1 and thereby promotes viral replication. Participates in viral replication and interacts with host DHX9. Displays RNA-binding, nucleotide binding and NTPase activities. May play a role in virion morphogenesis and viral RNA encapsidation by interacting with the capsid protein VP3.</text>
</comment>
<dbReference type="PROSITE" id="PS50507">
    <property type="entry name" value="RDRP_SSRNA_POS"/>
    <property type="match status" value="1"/>
</dbReference>
<dbReference type="PROSITE" id="PS51218">
    <property type="entry name" value="SF3_HELICASE_2"/>
    <property type="match status" value="1"/>
</dbReference>
<evidence type="ECO:0000256" key="8">
    <source>
        <dbReference type="ARBA" id="ARBA00004295"/>
    </source>
</evidence>
<keyword evidence="22" id="KW-0945">Host-virus interaction</keyword>
<evidence type="ECO:0000256" key="16">
    <source>
        <dbReference type="ARBA" id="ARBA00022488"/>
    </source>
</evidence>
<evidence type="ECO:0000256" key="31">
    <source>
        <dbReference type="ARBA" id="ARBA00022804"/>
    </source>
</evidence>
<keyword evidence="41" id="KW-0406">Ion transport</keyword>
<evidence type="ECO:0000256" key="44">
    <source>
        <dbReference type="ARBA" id="ARBA00023184"/>
    </source>
</evidence>
<evidence type="ECO:0000256" key="56">
    <source>
        <dbReference type="ARBA" id="ARBA00046510"/>
    </source>
</evidence>
<feature type="compositionally biased region" description="Basic and acidic residues" evidence="63">
    <location>
        <begin position="1525"/>
        <end position="1534"/>
    </location>
</feature>
<dbReference type="GO" id="GO:0005524">
    <property type="term" value="F:ATP binding"/>
    <property type="evidence" value="ECO:0007669"/>
    <property type="project" value="UniProtKB-KW"/>
</dbReference>
<comment type="catalytic activity">
    <reaction evidence="1">
        <text>Autocatalytically cleaves itself from the polyprotein of the foot-and-mouth disease virus by hydrolysis of a Lys-|-Gly bond, but then cleaves host cell initiation factor eIF-4G at bonds -Gly-|-Arg- and -Lys-|-Arg-.</text>
        <dbReference type="EC" id="3.4.22.46"/>
    </reaction>
</comment>
<dbReference type="GO" id="GO:0019062">
    <property type="term" value="P:virion attachment to host cell"/>
    <property type="evidence" value="ECO:0007669"/>
    <property type="project" value="UniProtKB-KW"/>
</dbReference>
<keyword evidence="15" id="KW-0696">RNA-directed RNA polymerase</keyword>
<comment type="subunit">
    <text evidence="53">Interacts with RNA-dependent RNA polymerase; this interaction allows 3B-1 to binds 2 polymerases and act as a primer. It also allows the recruitment of the RNA-dependent RNA polymerase to host membranes.</text>
</comment>
<keyword evidence="47" id="KW-1160">Virus entry into host cell</keyword>
<keyword evidence="29" id="KW-0547">Nucleotide-binding</keyword>
<dbReference type="InterPro" id="IPR001205">
    <property type="entry name" value="RNA-dir_pol_C"/>
</dbReference>
<evidence type="ECO:0000256" key="24">
    <source>
        <dbReference type="ARBA" id="ARBA00022670"/>
    </source>
</evidence>
<keyword evidence="27" id="KW-1143">T=pseudo3 icosahedral capsid protein</keyword>
<dbReference type="GO" id="GO:0017111">
    <property type="term" value="F:ribonucleoside triphosphate phosphatase activity"/>
    <property type="evidence" value="ECO:0007669"/>
    <property type="project" value="UniProtKB-EC"/>
</dbReference>
<dbReference type="InterPro" id="IPR007094">
    <property type="entry name" value="RNA-dir_pol_PSvirus"/>
</dbReference>
<dbReference type="InterPro" id="IPR008739">
    <property type="entry name" value="Peptidase_C28"/>
</dbReference>
<dbReference type="GO" id="GO:0003724">
    <property type="term" value="F:RNA helicase activity"/>
    <property type="evidence" value="ECO:0007669"/>
    <property type="project" value="InterPro"/>
</dbReference>
<evidence type="ECO:0000313" key="68">
    <source>
        <dbReference type="EMBL" id="CAA07561.1"/>
    </source>
</evidence>
<keyword evidence="43" id="KW-1015">Disulfide bond</keyword>
<dbReference type="GO" id="GO:0003723">
    <property type="term" value="F:RNA binding"/>
    <property type="evidence" value="ECO:0007669"/>
    <property type="project" value="InterPro"/>
</dbReference>
<feature type="region of interest" description="Disordered" evidence="63">
    <location>
        <begin position="238"/>
        <end position="262"/>
    </location>
</feature>
<evidence type="ECO:0000256" key="50">
    <source>
        <dbReference type="ARBA" id="ARBA00033716"/>
    </source>
</evidence>
<keyword evidence="17" id="KW-0191">Covalent protein-RNA linkage</keyword>
<evidence type="ECO:0000256" key="2">
    <source>
        <dbReference type="ARBA" id="ARBA00002573"/>
    </source>
</evidence>
<reference evidence="68 69" key="1">
    <citation type="journal article" date="1998" name="J. Virol.">
        <title>Rapid selection in modified BHK-21 cells of a foot-and-mouth disease virus variant showing alterations in cell tropism.</title>
        <authorList>
            <person name="Escarmis C."/>
            <person name="Carrillo E."/>
            <person name="Ferrer M."/>
            <person name="Garcia Arriaza J."/>
            <person name="Lopez N."/>
            <person name="Tami C."/>
            <person name="Verdaguer N."/>
            <person name="Domingo E."/>
            <person name="Franze-Fernandez M."/>
        </authorList>
    </citation>
    <scope>NUCLEOTIDE SEQUENCE [LARGE SCALE GENOMIC DNA]</scope>
    <source>
        <strain evidence="68">C3Arg85</strain>
    </source>
</reference>
<keyword evidence="42" id="KW-0472">Membrane</keyword>
<evidence type="ECO:0000256" key="46">
    <source>
        <dbReference type="ARBA" id="ARBA00023288"/>
    </source>
</evidence>
<keyword evidence="44" id="KW-1038">Host endoplasmic reticulum</keyword>
<feature type="domain" description="RdRp catalytic" evidence="64">
    <location>
        <begin position="2092"/>
        <end position="2210"/>
    </location>
</feature>
<dbReference type="Gene3D" id="4.10.90.10">
    <property type="entry name" value="Capsid protein VP4 superfamily, Picornavirus"/>
    <property type="match status" value="1"/>
</dbReference>
<feature type="region of interest" description="Disordered" evidence="63">
    <location>
        <begin position="199"/>
        <end position="218"/>
    </location>
</feature>
<evidence type="ECO:0000256" key="25">
    <source>
        <dbReference type="ARBA" id="ARBA00022679"/>
    </source>
</evidence>
<comment type="subunit">
    <text evidence="59">Interacts with 3B-1; this interaction allows 3B-1 to binds 2 polymerases and act as a primer. It also allows the recruitment of the RNA-dependent RNA polymerase to host membranes. Interacts with 3B-2; this interaction allows 3B-2 to act as a primer. Interacts with 3B-3; this interaction allows 3B-3 to act as a primer.</text>
</comment>
<dbReference type="CDD" id="cd23210">
    <property type="entry name" value="Aphthovirus_RdRp"/>
    <property type="match status" value="1"/>
</dbReference>
<comment type="function">
    <text evidence="54">Forms an icosahedral capsid of pseudo T=3 symmetry with capsid proteins VP1 and VP3. The capsid is composed of 60 copies of each capsid protein organized in the form of twelve pentamers and encloses the viral positive strand RNA genome. Upon acidifcation in the endosome, dissociates into pentamers.</text>
</comment>
<dbReference type="SUPFAM" id="SSF54001">
    <property type="entry name" value="Cysteine proteinases"/>
    <property type="match status" value="1"/>
</dbReference>
<evidence type="ECO:0000256" key="48">
    <source>
        <dbReference type="ARBA" id="ARBA00023303"/>
    </source>
</evidence>
<dbReference type="InterPro" id="IPR029053">
    <property type="entry name" value="Viral_coat"/>
</dbReference>
<evidence type="ECO:0000256" key="35">
    <source>
        <dbReference type="ARBA" id="ARBA00022844"/>
    </source>
</evidence>
<dbReference type="Gene3D" id="3.90.70.10">
    <property type="entry name" value="Cysteine proteinases"/>
    <property type="match status" value="1"/>
</dbReference>
<keyword evidence="46" id="KW-0449">Lipoprotein</keyword>
<accession>Q9YJX0</accession>
<comment type="subcellular location">
    <subcellularLocation>
        <location evidence="8">Host cytoplasmic vesicle membrane</location>
        <topology evidence="8">Peripheral membrane protein</topology>
        <orientation evidence="8">Cytoplasmic side</orientation>
    </subcellularLocation>
    <subcellularLocation>
        <location evidence="10">Host endoplasmic reticulum membrane</location>
    </subcellularLocation>
    <subcellularLocation>
        <location evidence="7">Host nucleus</location>
    </subcellularLocation>
    <subcellularLocation>
        <location evidence="9">Virion</location>
    </subcellularLocation>
</comment>
<keyword evidence="19" id="KW-0167">Capsid protein</keyword>
<dbReference type="Pfam" id="PF00910">
    <property type="entry name" value="RNA_helicase"/>
    <property type="match status" value="1"/>
</dbReference>
<keyword evidence="39" id="KW-0693">Viral RNA replication</keyword>
<organism evidence="68 69">
    <name type="scientific">Foot-and-mouth disease virus</name>
    <dbReference type="NCBI Taxonomy" id="12110"/>
    <lineage>
        <taxon>Viruses</taxon>
        <taxon>Riboviria</taxon>
        <taxon>Orthornavirae</taxon>
        <taxon>Pisuviricota</taxon>
        <taxon>Pisoniviricetes</taxon>
        <taxon>Picornavirales</taxon>
        <taxon>Picornaviridae</taxon>
        <taxon>Caphthovirinae</taxon>
        <taxon>Aphthovirus</taxon>
        <taxon>Aphthovirus vesiculae</taxon>
    </lineage>
</organism>
<comment type="function">
    <text evidence="61">Plays an essential role in the virus replication cycle by acting as a viroporin. Creates a pore in the host endoplasmic reticulum and as a consequence releases Ca2+ in the cytoplasm of infected cell. In turn, high levels of cytoplasmic calcium may trigger membrane trafficking and transport of viral ER-associated proteins to viroplasms, sites of viral genome replication.</text>
</comment>
<evidence type="ECO:0000256" key="54">
    <source>
        <dbReference type="ARBA" id="ARBA00045220"/>
    </source>
</evidence>
<dbReference type="InterPro" id="IPR004004">
    <property type="entry name" value="Helic/Pol/Pept_Calicivir-typ"/>
</dbReference>
<keyword evidence="33" id="KW-0788">Thiol protease</keyword>
<dbReference type="Pfam" id="PF00073">
    <property type="entry name" value="Rhv"/>
    <property type="match status" value="3"/>
</dbReference>
<comment type="function">
    <text evidence="2">Covalently linked to the 5'-end of both the positive-strand and negative-strand genomic RNAs. Acts as a genome-linked replication primer.</text>
</comment>
<evidence type="ECO:0000256" key="17">
    <source>
        <dbReference type="ARBA" id="ARBA00022520"/>
    </source>
</evidence>
<keyword evidence="14" id="KW-0813">Transport</keyword>
<keyword evidence="48" id="KW-0407">Ion channel</keyword>
<feature type="domain" description="Peptidase C3" evidence="66">
    <location>
        <begin position="1648"/>
        <end position="1844"/>
    </location>
</feature>
<dbReference type="MEROPS" id="C03.008"/>
<evidence type="ECO:0000256" key="60">
    <source>
        <dbReference type="ARBA" id="ARBA00047631"/>
    </source>
</evidence>
<evidence type="ECO:0000256" key="13">
    <source>
        <dbReference type="ARBA" id="ARBA00020107"/>
    </source>
</evidence>
<keyword evidence="40" id="KW-1182">Viral ion channel</keyword>
<keyword evidence="26" id="KW-0548">Nucleotidyltransferase</keyword>
<evidence type="ECO:0000256" key="3">
    <source>
        <dbReference type="ARBA" id="ARBA00002616"/>
    </source>
</evidence>
<dbReference type="Pfam" id="PF00680">
    <property type="entry name" value="RdRP_1"/>
    <property type="match status" value="1"/>
</dbReference>
<comment type="function">
    <text evidence="55">Autocatalytically cleaves itself from the polyprotein at the L/VP0 junction. Also cleaves the host translation initiation factors EIF4G1 and EIF4G3, in order to shut off the capped cellular mRNA transcription. Plays a role in counteracting host innate antiviral response using diverse mechanisms. Possesses a deubiquitinase activity acting on both 'Lys-48' and 'Lys-63'-linked polyubiquitin chains. In turn, inhibits the ubiquitination and subsequent activation of key signaling molecules of type I IFN response such as host RIGI, TBK1, TRAF3 and TRAF6. Inhibits host NF-kappa-B activity by inducing a decrease in RELA mRNA levels. Cleaves a peptide bond in the C-terminus of host ISG15, resulting in the damaging of this modifier that can no longer be attached to target proteins. Also cleaves host G3BP1 and G3BP2 in order to inhibit cytoplasmic stress granules assembly.</text>
</comment>
<evidence type="ECO:0000256" key="42">
    <source>
        <dbReference type="ARBA" id="ARBA00023136"/>
    </source>
</evidence>
<dbReference type="PROSITE" id="PS51874">
    <property type="entry name" value="PCV_3C_PRO"/>
    <property type="match status" value="1"/>
</dbReference>
<evidence type="ECO:0000256" key="19">
    <source>
        <dbReference type="ARBA" id="ARBA00022561"/>
    </source>
</evidence>